<keyword evidence="17" id="KW-0539">Nucleus</keyword>
<dbReference type="InterPro" id="IPR036397">
    <property type="entry name" value="RNaseH_sf"/>
</dbReference>
<dbReference type="PANTHER" id="PTHR10797">
    <property type="entry name" value="CCR4-NOT TRANSCRIPTION COMPLEX SUBUNIT"/>
    <property type="match status" value="1"/>
</dbReference>
<dbReference type="GO" id="GO:0004535">
    <property type="term" value="F:poly(A)-specific ribonuclease activity"/>
    <property type="evidence" value="ECO:0007669"/>
    <property type="project" value="UniProtKB-EC"/>
</dbReference>
<feature type="transmembrane region" description="Helical" evidence="18">
    <location>
        <begin position="46"/>
        <end position="65"/>
    </location>
</feature>
<keyword evidence="11" id="KW-0269">Exonuclease</keyword>
<comment type="similarity">
    <text evidence="4">Belongs to the CAF1 family.</text>
</comment>
<evidence type="ECO:0000256" key="4">
    <source>
        <dbReference type="ARBA" id="ARBA00008372"/>
    </source>
</evidence>
<keyword evidence="10" id="KW-0378">Hydrolase</keyword>
<evidence type="ECO:0000256" key="6">
    <source>
        <dbReference type="ARBA" id="ARBA00022490"/>
    </source>
</evidence>
<evidence type="ECO:0000256" key="17">
    <source>
        <dbReference type="ARBA" id="ARBA00023242"/>
    </source>
</evidence>
<dbReference type="InterPro" id="IPR036291">
    <property type="entry name" value="NAD(P)-bd_dom_sf"/>
</dbReference>
<accession>A0AAD5XIZ5</accession>
<evidence type="ECO:0000256" key="11">
    <source>
        <dbReference type="ARBA" id="ARBA00022839"/>
    </source>
</evidence>
<keyword evidence="18" id="KW-0812">Transmembrane</keyword>
<dbReference type="GO" id="GO:0003723">
    <property type="term" value="F:RNA binding"/>
    <property type="evidence" value="ECO:0007669"/>
    <property type="project" value="UniProtKB-KW"/>
</dbReference>
<dbReference type="PRINTS" id="PR00081">
    <property type="entry name" value="GDHRDH"/>
</dbReference>
<sequence>MSVGLELVKRMSASVAFAVAFPVLTLAELFFALISPTKPFVARGKIILITGASSGIGAALAIKYAQLGASLVICARRKDELEVIGARCKNAGATHVWCEVLDVADEEAVKTVIQKAGEHFGRIDCVVLNAGISMGEFVRSFNDVSAWKKIMDINFTGFVSGIVYSLPFLKKSQRGKVVGVSSILGLAAGPLRTGFCASKFAMKGFMDSIRLEEPGIDFTMIYPNVVATDSNRIRIGSRGKLISDKTKAMMSSEEAADLIVAAVNRGAKDDIFSFEGNLLYYIKDVFPRVRDVLLRKAFKNDTEFPGVVARPIGSFKTSADYQYQTLRCNVDLLKIIQLGVTFADENGNTPPNICTWQFNFKFNLNDDMYAQDSIDLLTKSGIDFKKHEEYGIDVEHFGELLISSGFVLLNDVKWISFHSGYDFGYLLKVATCSPLPAEESEFFELMKLYFPCVYDIKYLMKSCKNLKGGLQDVADDLQIPRIGPQHQAGSDSLLTSKTFFKMRETFFDDQIDEDKYMGYLYGILKILISSFFVT</sequence>
<dbReference type="AlphaFoldDB" id="A0AAD5XIZ5"/>
<keyword evidence="20" id="KW-1185">Reference proteome</keyword>
<keyword evidence="9" id="KW-0479">Metal-binding</keyword>
<dbReference type="PRINTS" id="PR00080">
    <property type="entry name" value="SDRFAMILY"/>
</dbReference>
<evidence type="ECO:0000256" key="10">
    <source>
        <dbReference type="ARBA" id="ARBA00022801"/>
    </source>
</evidence>
<feature type="transmembrane region" description="Helical" evidence="18">
    <location>
        <begin position="12"/>
        <end position="34"/>
    </location>
</feature>
<dbReference type="Proteomes" id="UP001211907">
    <property type="component" value="Unassembled WGS sequence"/>
</dbReference>
<dbReference type="InterPro" id="IPR039637">
    <property type="entry name" value="CNOT7/CNOT8/Pop2"/>
</dbReference>
<proteinExistence type="inferred from homology"/>
<keyword evidence="6" id="KW-0963">Cytoplasm</keyword>
<evidence type="ECO:0000313" key="20">
    <source>
        <dbReference type="Proteomes" id="UP001211907"/>
    </source>
</evidence>
<reference evidence="19" key="1">
    <citation type="submission" date="2020-05" db="EMBL/GenBank/DDBJ databases">
        <title>Phylogenomic resolution of chytrid fungi.</title>
        <authorList>
            <person name="Stajich J.E."/>
            <person name="Amses K."/>
            <person name="Simmons R."/>
            <person name="Seto K."/>
            <person name="Myers J."/>
            <person name="Bonds A."/>
            <person name="Quandt C.A."/>
            <person name="Barry K."/>
            <person name="Liu P."/>
            <person name="Grigoriev I."/>
            <person name="Longcore J.E."/>
            <person name="James T.Y."/>
        </authorList>
    </citation>
    <scope>NUCLEOTIDE SEQUENCE</scope>
    <source>
        <strain evidence="19">JEL0513</strain>
    </source>
</reference>
<dbReference type="GO" id="GO:0005737">
    <property type="term" value="C:cytoplasm"/>
    <property type="evidence" value="ECO:0007669"/>
    <property type="project" value="UniProtKB-SubCell"/>
</dbReference>
<keyword evidence="12" id="KW-0810">Translation regulation</keyword>
<keyword evidence="13" id="KW-0694">RNA-binding</keyword>
<dbReference type="FunFam" id="3.30.420.10:FF:000005">
    <property type="entry name" value="CCR4-NOT transcription complex subunit 7"/>
    <property type="match status" value="1"/>
</dbReference>
<keyword evidence="16" id="KW-0804">Transcription</keyword>
<dbReference type="SUPFAM" id="SSF53098">
    <property type="entry name" value="Ribonuclease H-like"/>
    <property type="match status" value="1"/>
</dbReference>
<dbReference type="Gene3D" id="3.40.50.720">
    <property type="entry name" value="NAD(P)-binding Rossmann-like Domain"/>
    <property type="match status" value="1"/>
</dbReference>
<keyword evidence="18" id="KW-0472">Membrane</keyword>
<keyword evidence="15" id="KW-0943">RNA-mediated gene silencing</keyword>
<evidence type="ECO:0000256" key="18">
    <source>
        <dbReference type="SAM" id="Phobius"/>
    </source>
</evidence>
<protein>
    <recommendedName>
        <fullName evidence="5">poly(A)-specific ribonuclease</fullName>
        <ecNumber evidence="5">3.1.13.4</ecNumber>
    </recommendedName>
</protein>
<evidence type="ECO:0000256" key="3">
    <source>
        <dbReference type="ARBA" id="ARBA00004496"/>
    </source>
</evidence>
<keyword evidence="14" id="KW-0805">Transcription regulation</keyword>
<comment type="subcellular location">
    <subcellularLocation>
        <location evidence="3">Cytoplasm</location>
    </subcellularLocation>
    <subcellularLocation>
        <location evidence="2">Nucleus</location>
    </subcellularLocation>
</comment>
<dbReference type="GO" id="GO:0046872">
    <property type="term" value="F:metal ion binding"/>
    <property type="evidence" value="ECO:0007669"/>
    <property type="project" value="UniProtKB-KW"/>
</dbReference>
<evidence type="ECO:0000256" key="12">
    <source>
        <dbReference type="ARBA" id="ARBA00022845"/>
    </source>
</evidence>
<gene>
    <name evidence="19" type="ORF">HK100_004902</name>
</gene>
<dbReference type="InterPro" id="IPR002347">
    <property type="entry name" value="SDR_fam"/>
</dbReference>
<evidence type="ECO:0000256" key="5">
    <source>
        <dbReference type="ARBA" id="ARBA00012161"/>
    </source>
</evidence>
<keyword evidence="18" id="KW-1133">Transmembrane helix</keyword>
<evidence type="ECO:0000256" key="9">
    <source>
        <dbReference type="ARBA" id="ARBA00022723"/>
    </source>
</evidence>
<dbReference type="GO" id="GO:0006417">
    <property type="term" value="P:regulation of translation"/>
    <property type="evidence" value="ECO:0007669"/>
    <property type="project" value="UniProtKB-KW"/>
</dbReference>
<evidence type="ECO:0000256" key="1">
    <source>
        <dbReference type="ARBA" id="ARBA00001663"/>
    </source>
</evidence>
<keyword evidence="7" id="KW-0678">Repressor</keyword>
<evidence type="ECO:0000313" key="19">
    <source>
        <dbReference type="EMBL" id="KAJ3132846.1"/>
    </source>
</evidence>
<comment type="caution">
    <text evidence="19">The sequence shown here is derived from an EMBL/GenBank/DDBJ whole genome shotgun (WGS) entry which is preliminary data.</text>
</comment>
<dbReference type="GO" id="GO:0031047">
    <property type="term" value="P:regulatory ncRNA-mediated gene silencing"/>
    <property type="evidence" value="ECO:0007669"/>
    <property type="project" value="UniProtKB-KW"/>
</dbReference>
<keyword evidence="8" id="KW-0540">Nuclease</keyword>
<evidence type="ECO:0000256" key="13">
    <source>
        <dbReference type="ARBA" id="ARBA00022884"/>
    </source>
</evidence>
<dbReference type="EMBL" id="JADGJH010000235">
    <property type="protein sequence ID" value="KAJ3132846.1"/>
    <property type="molecule type" value="Genomic_DNA"/>
</dbReference>
<dbReference type="Pfam" id="PF00106">
    <property type="entry name" value="adh_short"/>
    <property type="match status" value="1"/>
</dbReference>
<evidence type="ECO:0000256" key="7">
    <source>
        <dbReference type="ARBA" id="ARBA00022491"/>
    </source>
</evidence>
<evidence type="ECO:0000256" key="16">
    <source>
        <dbReference type="ARBA" id="ARBA00023163"/>
    </source>
</evidence>
<dbReference type="EC" id="3.1.13.4" evidence="5"/>
<dbReference type="Gene3D" id="3.30.420.10">
    <property type="entry name" value="Ribonuclease H-like superfamily/Ribonuclease H"/>
    <property type="match status" value="1"/>
</dbReference>
<dbReference type="InterPro" id="IPR006941">
    <property type="entry name" value="RNase_CAF1"/>
</dbReference>
<dbReference type="SUPFAM" id="SSF51735">
    <property type="entry name" value="NAD(P)-binding Rossmann-fold domains"/>
    <property type="match status" value="1"/>
</dbReference>
<dbReference type="Pfam" id="PF04857">
    <property type="entry name" value="CAF1"/>
    <property type="match status" value="2"/>
</dbReference>
<organism evidence="19 20">
    <name type="scientific">Physocladia obscura</name>
    <dbReference type="NCBI Taxonomy" id="109957"/>
    <lineage>
        <taxon>Eukaryota</taxon>
        <taxon>Fungi</taxon>
        <taxon>Fungi incertae sedis</taxon>
        <taxon>Chytridiomycota</taxon>
        <taxon>Chytridiomycota incertae sedis</taxon>
        <taxon>Chytridiomycetes</taxon>
        <taxon>Chytridiales</taxon>
        <taxon>Chytriomycetaceae</taxon>
        <taxon>Physocladia</taxon>
    </lineage>
</organism>
<dbReference type="GO" id="GO:0005634">
    <property type="term" value="C:nucleus"/>
    <property type="evidence" value="ECO:0007669"/>
    <property type="project" value="UniProtKB-SubCell"/>
</dbReference>
<evidence type="ECO:0000256" key="8">
    <source>
        <dbReference type="ARBA" id="ARBA00022722"/>
    </source>
</evidence>
<dbReference type="GO" id="GO:0030014">
    <property type="term" value="C:CCR4-NOT complex"/>
    <property type="evidence" value="ECO:0007669"/>
    <property type="project" value="InterPro"/>
</dbReference>
<evidence type="ECO:0000256" key="15">
    <source>
        <dbReference type="ARBA" id="ARBA00023158"/>
    </source>
</evidence>
<evidence type="ECO:0000256" key="14">
    <source>
        <dbReference type="ARBA" id="ARBA00023015"/>
    </source>
</evidence>
<dbReference type="InterPro" id="IPR012337">
    <property type="entry name" value="RNaseH-like_sf"/>
</dbReference>
<comment type="catalytic activity">
    <reaction evidence="1">
        <text>Exonucleolytic cleavage of poly(A) to 5'-AMP.</text>
        <dbReference type="EC" id="3.1.13.4"/>
    </reaction>
</comment>
<name>A0AAD5XIZ5_9FUNG</name>
<evidence type="ECO:0000256" key="2">
    <source>
        <dbReference type="ARBA" id="ARBA00004123"/>
    </source>
</evidence>